<evidence type="ECO:0000259" key="6">
    <source>
        <dbReference type="PROSITE" id="PS50801"/>
    </source>
</evidence>
<dbReference type="STRING" id="42157.A0A182EJU7"/>
<dbReference type="Pfam" id="PF01740">
    <property type="entry name" value="STAS"/>
    <property type="match status" value="1"/>
</dbReference>
<dbReference type="GO" id="GO:0016020">
    <property type="term" value="C:membrane"/>
    <property type="evidence" value="ECO:0007669"/>
    <property type="project" value="UniProtKB-SubCell"/>
</dbReference>
<dbReference type="SUPFAM" id="SSF52091">
    <property type="entry name" value="SpoIIaa-like"/>
    <property type="match status" value="1"/>
</dbReference>
<proteinExistence type="predicted"/>
<keyword evidence="2 5" id="KW-0812">Transmembrane</keyword>
<feature type="domain" description="STAS" evidence="6">
    <location>
        <begin position="533"/>
        <end position="653"/>
    </location>
</feature>
<dbReference type="CDD" id="cd07042">
    <property type="entry name" value="STAS_SulP_like_sulfate_transporter"/>
    <property type="match status" value="1"/>
</dbReference>
<evidence type="ECO:0000256" key="1">
    <source>
        <dbReference type="ARBA" id="ARBA00004141"/>
    </source>
</evidence>
<accession>A0A182EJU7</accession>
<evidence type="ECO:0000313" key="7">
    <source>
        <dbReference type="EMBL" id="VDK89122.1"/>
    </source>
</evidence>
<feature type="transmembrane region" description="Helical" evidence="5">
    <location>
        <begin position="477"/>
        <end position="505"/>
    </location>
</feature>
<gene>
    <name evidence="7" type="ORF">NOO_LOCUS8382</name>
</gene>
<organism evidence="9">
    <name type="scientific">Onchocerca ochengi</name>
    <name type="common">Filarial nematode worm</name>
    <dbReference type="NCBI Taxonomy" id="42157"/>
    <lineage>
        <taxon>Eukaryota</taxon>
        <taxon>Metazoa</taxon>
        <taxon>Ecdysozoa</taxon>
        <taxon>Nematoda</taxon>
        <taxon>Chromadorea</taxon>
        <taxon>Rhabditida</taxon>
        <taxon>Spirurina</taxon>
        <taxon>Spiruromorpha</taxon>
        <taxon>Filarioidea</taxon>
        <taxon>Onchocercidae</taxon>
        <taxon>Onchocerca</taxon>
    </lineage>
</organism>
<keyword evidence="4 5" id="KW-0472">Membrane</keyword>
<dbReference type="Gene3D" id="3.30.750.24">
    <property type="entry name" value="STAS domain"/>
    <property type="match status" value="1"/>
</dbReference>
<dbReference type="PANTHER" id="PTHR11814">
    <property type="entry name" value="SULFATE TRANSPORTER"/>
    <property type="match status" value="1"/>
</dbReference>
<sequence length="676" mass="75293">METKEKQITFSIERTVMNQVKFGTYFDLIIYQEEFDFQYGYVKSRSNLGKLMKKKANDWTLRSFINGIKQAFPILFWLPNVSKSDLIKDIIAGITVGIICVPQAMAYAALANVNAVVGMYTSLFPALVYVIFGTSKHMNLGMFAVVALMTGNALERRMKDIFSNSTEMYNSQIIDTDLAIRLVATLTFTIGVVMAIFAILQLHFIAIYLADPVVGGFITGAACHVFTSQMPKLIGVQIPARSGPFGFLKLPYFLFDFAILLREANLCVVTISAVSIILLMLGKYILNPPIQRRIRIPVPFELFVMMAGTFVTYMLELNVKQKVAVVGFIPSKLPMPALPEFRHFHAFILDAVVIAIIIYSITTSVGKVFAKKHGYHINPSQELKALAICQLVGGFLSCHPASGSLLRAHLNSELGATSELSSVVTALVVLLVILLIGPLFYYLPSCVLASVIVVALQGIFRRATEIVQYWRTSKIDLLIWLVSFLATFLFNVSEGIGVAIAFAVLTVIVRTQWPKAVILGGMKDTELYKDSQRYSSALVSPTIVIYRYDAPLLFLNSNSFITKALNIVDDKLKMLSEKERLYLIIDASGFTYIDYTGIESLKNVAQELRTRNVEIFVAASKAAARKLFDKSNIYEVISSSHFFPSIHDAVLFADAKQKEQKSICREKQNTMNLASK</sequence>
<dbReference type="AlphaFoldDB" id="A0A182EJU7"/>
<evidence type="ECO:0000256" key="3">
    <source>
        <dbReference type="ARBA" id="ARBA00022989"/>
    </source>
</evidence>
<feature type="transmembrane region" description="Helical" evidence="5">
    <location>
        <begin position="423"/>
        <end position="456"/>
    </location>
</feature>
<keyword evidence="8" id="KW-1185">Reference proteome</keyword>
<dbReference type="PROSITE" id="PS50801">
    <property type="entry name" value="STAS"/>
    <property type="match status" value="1"/>
</dbReference>
<evidence type="ECO:0000256" key="5">
    <source>
        <dbReference type="SAM" id="Phobius"/>
    </source>
</evidence>
<feature type="transmembrane region" description="Helical" evidence="5">
    <location>
        <begin position="238"/>
        <end position="260"/>
    </location>
</feature>
<dbReference type="EMBL" id="UYRW01003479">
    <property type="protein sequence ID" value="VDK89122.1"/>
    <property type="molecule type" value="Genomic_DNA"/>
</dbReference>
<dbReference type="InterPro" id="IPR001902">
    <property type="entry name" value="SLC26A/SulP_fam"/>
</dbReference>
<protein>
    <submittedName>
        <fullName evidence="9">STAS domain-containing protein</fullName>
    </submittedName>
</protein>
<dbReference type="Pfam" id="PF00916">
    <property type="entry name" value="Sulfate_transp"/>
    <property type="match status" value="1"/>
</dbReference>
<dbReference type="InterPro" id="IPR036513">
    <property type="entry name" value="STAS_dom_sf"/>
</dbReference>
<feature type="transmembrane region" description="Helical" evidence="5">
    <location>
        <begin position="266"/>
        <end position="286"/>
    </location>
</feature>
<evidence type="ECO:0000313" key="8">
    <source>
        <dbReference type="Proteomes" id="UP000271087"/>
    </source>
</evidence>
<reference evidence="9" key="1">
    <citation type="submission" date="2016-06" db="UniProtKB">
        <authorList>
            <consortium name="WormBaseParasite"/>
        </authorList>
    </citation>
    <scope>IDENTIFICATION</scope>
</reference>
<evidence type="ECO:0000256" key="2">
    <source>
        <dbReference type="ARBA" id="ARBA00022692"/>
    </source>
</evidence>
<feature type="transmembrane region" description="Helical" evidence="5">
    <location>
        <begin position="383"/>
        <end position="403"/>
    </location>
</feature>
<evidence type="ECO:0000256" key="4">
    <source>
        <dbReference type="ARBA" id="ARBA00023136"/>
    </source>
</evidence>
<feature type="transmembrane region" description="Helical" evidence="5">
    <location>
        <begin position="90"/>
        <end position="108"/>
    </location>
</feature>
<dbReference type="GO" id="GO:0055085">
    <property type="term" value="P:transmembrane transport"/>
    <property type="evidence" value="ECO:0007669"/>
    <property type="project" value="InterPro"/>
</dbReference>
<name>A0A182EJU7_ONCOC</name>
<dbReference type="NCBIfam" id="TIGR00815">
    <property type="entry name" value="sulP"/>
    <property type="match status" value="1"/>
</dbReference>
<dbReference type="InterPro" id="IPR011547">
    <property type="entry name" value="SLC26A/SulP_dom"/>
</dbReference>
<dbReference type="OrthoDB" id="288203at2759"/>
<dbReference type="WBParaSite" id="nOo.2.0.1.t08382-RA">
    <property type="protein sequence ID" value="nOo.2.0.1.t08382-RA"/>
    <property type="gene ID" value="nOo.2.0.1.g08382"/>
</dbReference>
<feature type="transmembrane region" description="Helical" evidence="5">
    <location>
        <begin position="178"/>
        <end position="199"/>
    </location>
</feature>
<comment type="subcellular location">
    <subcellularLocation>
        <location evidence="1">Membrane</location>
        <topology evidence="1">Multi-pass membrane protein</topology>
    </subcellularLocation>
</comment>
<reference evidence="7 8" key="2">
    <citation type="submission" date="2018-08" db="EMBL/GenBank/DDBJ databases">
        <authorList>
            <person name="Laetsch R D."/>
            <person name="Stevens L."/>
            <person name="Kumar S."/>
            <person name="Blaxter L. M."/>
        </authorList>
    </citation>
    <scope>NUCLEOTIDE SEQUENCE [LARGE SCALE GENOMIC DNA]</scope>
</reference>
<evidence type="ECO:0000313" key="9">
    <source>
        <dbReference type="WBParaSite" id="nOo.2.0.1.t08382-RA"/>
    </source>
</evidence>
<keyword evidence="3 5" id="KW-1133">Transmembrane helix</keyword>
<feature type="transmembrane region" description="Helical" evidence="5">
    <location>
        <begin position="138"/>
        <end position="154"/>
    </location>
</feature>
<dbReference type="Proteomes" id="UP000271087">
    <property type="component" value="Unassembled WGS sequence"/>
</dbReference>
<feature type="transmembrane region" description="Helical" evidence="5">
    <location>
        <begin position="298"/>
        <end position="315"/>
    </location>
</feature>
<feature type="transmembrane region" description="Helical" evidence="5">
    <location>
        <begin position="344"/>
        <end position="362"/>
    </location>
</feature>
<dbReference type="InterPro" id="IPR002645">
    <property type="entry name" value="STAS_dom"/>
</dbReference>
<feature type="transmembrane region" description="Helical" evidence="5">
    <location>
        <begin position="205"/>
        <end position="226"/>
    </location>
</feature>